<dbReference type="SUPFAM" id="SSF52833">
    <property type="entry name" value="Thioredoxin-like"/>
    <property type="match status" value="1"/>
</dbReference>
<dbReference type="PANTHER" id="PTHR43968:SF6">
    <property type="entry name" value="GLUTATHIONE S-TRANSFERASE OMEGA"/>
    <property type="match status" value="1"/>
</dbReference>
<dbReference type="InterPro" id="IPR050983">
    <property type="entry name" value="GST_Omega/HSP26"/>
</dbReference>
<comment type="caution">
    <text evidence="2">The sequence shown here is derived from an EMBL/GenBank/DDBJ whole genome shotgun (WGS) entry which is preliminary data.</text>
</comment>
<dbReference type="Gene3D" id="3.40.30.10">
    <property type="entry name" value="Glutaredoxin"/>
    <property type="match status" value="1"/>
</dbReference>
<dbReference type="RefSeq" id="WP_161139497.1">
    <property type="nucleotide sequence ID" value="NZ_SPKJ01000010.1"/>
</dbReference>
<dbReference type="OrthoDB" id="9795329at2"/>
<gene>
    <name evidence="2" type="ORF">E4O86_05415</name>
</gene>
<dbReference type="EMBL" id="SPKJ01000010">
    <property type="protein sequence ID" value="MYZ47149.1"/>
    <property type="molecule type" value="Genomic_DNA"/>
</dbReference>
<dbReference type="SUPFAM" id="SSF47616">
    <property type="entry name" value="GST C-terminal domain-like"/>
    <property type="match status" value="1"/>
</dbReference>
<protein>
    <submittedName>
        <fullName evidence="2">Glutathione S-transferase</fullName>
    </submittedName>
</protein>
<organism evidence="2 3">
    <name type="scientific">Propylenella binzhouense</name>
    <dbReference type="NCBI Taxonomy" id="2555902"/>
    <lineage>
        <taxon>Bacteria</taxon>
        <taxon>Pseudomonadati</taxon>
        <taxon>Pseudomonadota</taxon>
        <taxon>Alphaproteobacteria</taxon>
        <taxon>Hyphomicrobiales</taxon>
        <taxon>Propylenellaceae</taxon>
        <taxon>Propylenella</taxon>
    </lineage>
</organism>
<feature type="domain" description="GST N-terminal" evidence="1">
    <location>
        <begin position="1"/>
        <end position="83"/>
    </location>
</feature>
<dbReference type="InterPro" id="IPR004045">
    <property type="entry name" value="Glutathione_S-Trfase_N"/>
</dbReference>
<dbReference type="InterPro" id="IPR036249">
    <property type="entry name" value="Thioredoxin-like_sf"/>
</dbReference>
<reference evidence="2" key="1">
    <citation type="submission" date="2019-03" db="EMBL/GenBank/DDBJ databases">
        <title>Afifella sp. nov., isolated from activated sludge.</title>
        <authorList>
            <person name="Li Q."/>
            <person name="Liu Y."/>
        </authorList>
    </citation>
    <scope>NUCLEOTIDE SEQUENCE</scope>
    <source>
        <strain evidence="2">L72</strain>
    </source>
</reference>
<dbReference type="Pfam" id="PF13410">
    <property type="entry name" value="GST_C_2"/>
    <property type="match status" value="1"/>
</dbReference>
<dbReference type="CDD" id="cd03049">
    <property type="entry name" value="GST_N_3"/>
    <property type="match status" value="1"/>
</dbReference>
<dbReference type="InterPro" id="IPR036282">
    <property type="entry name" value="Glutathione-S-Trfase_C_sf"/>
</dbReference>
<dbReference type="CDD" id="cd03205">
    <property type="entry name" value="GST_C_6"/>
    <property type="match status" value="1"/>
</dbReference>
<dbReference type="PANTHER" id="PTHR43968">
    <property type="match status" value="1"/>
</dbReference>
<dbReference type="Gene3D" id="1.20.1050.10">
    <property type="match status" value="1"/>
</dbReference>
<keyword evidence="3" id="KW-1185">Reference proteome</keyword>
<dbReference type="AlphaFoldDB" id="A0A964WSN2"/>
<name>A0A964WSN2_9HYPH</name>
<dbReference type="Proteomes" id="UP000773614">
    <property type="component" value="Unassembled WGS sequence"/>
</dbReference>
<sequence>MRLHWSPRSPFVRKVMIVLHETGLLDRVECERSVVVYAGDPNEKVLKGNPLGKIPTLVLEDGTALFDSRVICEYLDTLHSGLRLFPEEGQPRFRQLRWQALGDGMTDIQILWRNEEMRPGGPYVVITSAFDRKLRASFALLEQEASELEAIPFGIGHIAIICAIGQLDFRFLKSHWREAFPALAKWHAQVSQRPSVVRTEPEDDLSPLVVNGSFDDFVSPVNFLSVGR</sequence>
<proteinExistence type="predicted"/>
<dbReference type="GO" id="GO:0005737">
    <property type="term" value="C:cytoplasm"/>
    <property type="evidence" value="ECO:0007669"/>
    <property type="project" value="TreeGrafter"/>
</dbReference>
<accession>A0A964WSN2</accession>
<evidence type="ECO:0000313" key="2">
    <source>
        <dbReference type="EMBL" id="MYZ47149.1"/>
    </source>
</evidence>
<dbReference type="Pfam" id="PF13409">
    <property type="entry name" value="GST_N_2"/>
    <property type="match status" value="1"/>
</dbReference>
<dbReference type="PROSITE" id="PS50404">
    <property type="entry name" value="GST_NTER"/>
    <property type="match status" value="1"/>
</dbReference>
<evidence type="ECO:0000313" key="3">
    <source>
        <dbReference type="Proteomes" id="UP000773614"/>
    </source>
</evidence>
<evidence type="ECO:0000259" key="1">
    <source>
        <dbReference type="PROSITE" id="PS50404"/>
    </source>
</evidence>